<dbReference type="GO" id="GO:0044773">
    <property type="term" value="P:mitotic DNA damage checkpoint signaling"/>
    <property type="evidence" value="ECO:0007669"/>
    <property type="project" value="TreeGrafter"/>
</dbReference>
<evidence type="ECO:0000256" key="4">
    <source>
        <dbReference type="ARBA" id="ARBA00022833"/>
    </source>
</evidence>
<dbReference type="GO" id="GO:0033314">
    <property type="term" value="P:mitotic DNA replication checkpoint signaling"/>
    <property type="evidence" value="ECO:0007669"/>
    <property type="project" value="TreeGrafter"/>
</dbReference>
<evidence type="ECO:0000256" key="3">
    <source>
        <dbReference type="ARBA" id="ARBA00022771"/>
    </source>
</evidence>
<feature type="compositionally biased region" description="Basic and acidic residues" evidence="6">
    <location>
        <begin position="91"/>
        <end position="103"/>
    </location>
</feature>
<dbReference type="Proteomes" id="UP001201163">
    <property type="component" value="Unassembled WGS sequence"/>
</dbReference>
<evidence type="ECO:0008006" key="9">
    <source>
        <dbReference type="Google" id="ProtNLM"/>
    </source>
</evidence>
<evidence type="ECO:0000313" key="8">
    <source>
        <dbReference type="Proteomes" id="UP001201163"/>
    </source>
</evidence>
<name>A0AAD4QF35_9AGAM</name>
<keyword evidence="4" id="KW-0862">Zinc</keyword>
<dbReference type="EMBL" id="JAKELL010000013">
    <property type="protein sequence ID" value="KAH8994797.1"/>
    <property type="molecule type" value="Genomic_DNA"/>
</dbReference>
<dbReference type="AlphaFoldDB" id="A0AAD4QF35"/>
<dbReference type="PANTHER" id="PTHR13278">
    <property type="entry name" value="ZINC FINGER PROTEIN 830"/>
    <property type="match status" value="1"/>
</dbReference>
<comment type="subcellular location">
    <subcellularLocation>
        <location evidence="1">Nucleus</location>
    </subcellularLocation>
</comment>
<dbReference type="GO" id="GO:0033260">
    <property type="term" value="P:nuclear DNA replication"/>
    <property type="evidence" value="ECO:0007669"/>
    <property type="project" value="TreeGrafter"/>
</dbReference>
<gene>
    <name evidence="7" type="ORF">EDB92DRAFT_224803</name>
</gene>
<feature type="region of interest" description="Disordered" evidence="6">
    <location>
        <begin position="64"/>
        <end position="250"/>
    </location>
</feature>
<proteinExistence type="predicted"/>
<dbReference type="GO" id="GO:0008270">
    <property type="term" value="F:zinc ion binding"/>
    <property type="evidence" value="ECO:0007669"/>
    <property type="project" value="UniProtKB-KW"/>
</dbReference>
<feature type="compositionally biased region" description="Acidic residues" evidence="6">
    <location>
        <begin position="123"/>
        <end position="133"/>
    </location>
</feature>
<dbReference type="GO" id="GO:0003676">
    <property type="term" value="F:nucleic acid binding"/>
    <property type="evidence" value="ECO:0007669"/>
    <property type="project" value="InterPro"/>
</dbReference>
<organism evidence="7 8">
    <name type="scientific">Lactarius akahatsu</name>
    <dbReference type="NCBI Taxonomy" id="416441"/>
    <lineage>
        <taxon>Eukaryota</taxon>
        <taxon>Fungi</taxon>
        <taxon>Dikarya</taxon>
        <taxon>Basidiomycota</taxon>
        <taxon>Agaricomycotina</taxon>
        <taxon>Agaricomycetes</taxon>
        <taxon>Russulales</taxon>
        <taxon>Russulaceae</taxon>
        <taxon>Lactarius</taxon>
    </lineage>
</organism>
<reference evidence="7" key="1">
    <citation type="submission" date="2022-01" db="EMBL/GenBank/DDBJ databases">
        <title>Comparative genomics reveals a dynamic genome evolution in the ectomycorrhizal milk-cap (Lactarius) mushrooms.</title>
        <authorList>
            <consortium name="DOE Joint Genome Institute"/>
            <person name="Lebreton A."/>
            <person name="Tang N."/>
            <person name="Kuo A."/>
            <person name="LaButti K."/>
            <person name="Drula E."/>
            <person name="Barry K."/>
            <person name="Clum A."/>
            <person name="Lipzen A."/>
            <person name="Mousain D."/>
            <person name="Ng V."/>
            <person name="Wang R."/>
            <person name="Wang X."/>
            <person name="Dai Y."/>
            <person name="Henrissat B."/>
            <person name="Grigoriev I.V."/>
            <person name="Guerin-Laguette A."/>
            <person name="Yu F."/>
            <person name="Martin F.M."/>
        </authorList>
    </citation>
    <scope>NUCLEOTIDE SEQUENCE</scope>
    <source>
        <strain evidence="7">QP</strain>
    </source>
</reference>
<accession>A0AAD4QF35</accession>
<evidence type="ECO:0000313" key="7">
    <source>
        <dbReference type="EMBL" id="KAH8994797.1"/>
    </source>
</evidence>
<keyword evidence="8" id="KW-1185">Reference proteome</keyword>
<keyword evidence="3" id="KW-0863">Zinc-finger</keyword>
<keyword evidence="5" id="KW-0539">Nucleus</keyword>
<dbReference type="GO" id="GO:0005681">
    <property type="term" value="C:spliceosomal complex"/>
    <property type="evidence" value="ECO:0007669"/>
    <property type="project" value="InterPro"/>
</dbReference>
<feature type="compositionally biased region" description="Basic and acidic residues" evidence="6">
    <location>
        <begin position="209"/>
        <end position="248"/>
    </location>
</feature>
<protein>
    <recommendedName>
        <fullName evidence="9">Coiled-coil domain-containing protein 16</fullName>
    </recommendedName>
</protein>
<comment type="caution">
    <text evidence="7">The sequence shown here is derived from an EMBL/GenBank/DDBJ whole genome shotgun (WGS) entry which is preliminary data.</text>
</comment>
<evidence type="ECO:0000256" key="6">
    <source>
        <dbReference type="SAM" id="MobiDB-lite"/>
    </source>
</evidence>
<keyword evidence="2" id="KW-0479">Metal-binding</keyword>
<feature type="compositionally biased region" description="Low complexity" evidence="6">
    <location>
        <begin position="191"/>
        <end position="203"/>
    </location>
</feature>
<dbReference type="PANTHER" id="PTHR13278:SF0">
    <property type="entry name" value="ZINC FINGER PROTEIN 830"/>
    <property type="match status" value="1"/>
</dbReference>
<evidence type="ECO:0000256" key="1">
    <source>
        <dbReference type="ARBA" id="ARBA00004123"/>
    </source>
</evidence>
<evidence type="ECO:0000256" key="2">
    <source>
        <dbReference type="ARBA" id="ARBA00022723"/>
    </source>
</evidence>
<evidence type="ECO:0000256" key="5">
    <source>
        <dbReference type="ARBA" id="ARBA00023242"/>
    </source>
</evidence>
<dbReference type="InterPro" id="IPR040050">
    <property type="entry name" value="ZNF830-like"/>
</dbReference>
<sequence length="278" mass="30589">MADVRALLKAKRQEARVTHPYATYNASGALRCAACGAAVKFASAWEGHLGSKAHRVAVASLKAKEEAEASSGRLKRNAEQSEDADAQMEDLPAKRQRTEERELAAGFPTDFFSDPSRAPQTLPDDDDDDMAEDGGDKSSAAPKKSQLDLELAAFERDLQSVQQQREPPADPQETYARATVAAEPELAPGFEGLPGQAAAGGEELPPPPSEKERKVSEEEERRRKQQEEHELIMDRLLEEERAQEEADSRVATLKSRVEMLKKRRELAKVKGSKAEART</sequence>